<comment type="similarity">
    <text evidence="5">Belongs to the zinc-containing alcohol dehydrogenase family.</text>
</comment>
<proteinExistence type="inferred from homology"/>
<dbReference type="InterPro" id="IPR013149">
    <property type="entry name" value="ADH-like_C"/>
</dbReference>
<dbReference type="GO" id="GO:0008270">
    <property type="term" value="F:zinc ion binding"/>
    <property type="evidence" value="ECO:0007669"/>
    <property type="project" value="InterPro"/>
</dbReference>
<organism evidence="7 8">
    <name type="scientific">Helicobacter mustelae (strain ATCC 43772 / CCUG 25715 / CIP 103759 / LMG 18044 / NCTC 12198 / R85-136P)</name>
    <name type="common">Campylobacter mustelae</name>
    <dbReference type="NCBI Taxonomy" id="679897"/>
    <lineage>
        <taxon>Bacteria</taxon>
        <taxon>Pseudomonadati</taxon>
        <taxon>Campylobacterota</taxon>
        <taxon>Epsilonproteobacteria</taxon>
        <taxon>Campylobacterales</taxon>
        <taxon>Helicobacteraceae</taxon>
        <taxon>Helicobacter</taxon>
    </lineage>
</organism>
<dbReference type="eggNOG" id="COG1064">
    <property type="taxonomic scope" value="Bacteria"/>
</dbReference>
<dbReference type="InterPro" id="IPR047109">
    <property type="entry name" value="CAD-like"/>
</dbReference>
<dbReference type="AlphaFoldDB" id="D3UJ39"/>
<dbReference type="EC" id="1.1.1.2" evidence="7"/>
<dbReference type="InterPro" id="IPR036291">
    <property type="entry name" value="NAD(P)-bd_dom_sf"/>
</dbReference>
<evidence type="ECO:0000313" key="7">
    <source>
        <dbReference type="EMBL" id="CBG40514.1"/>
    </source>
</evidence>
<dbReference type="PANTHER" id="PTHR42683">
    <property type="entry name" value="ALDEHYDE REDUCTASE"/>
    <property type="match status" value="1"/>
</dbReference>
<dbReference type="SUPFAM" id="SSF51735">
    <property type="entry name" value="NAD(P)-binding Rossmann-fold domains"/>
    <property type="match status" value="1"/>
</dbReference>
<dbReference type="Gene3D" id="3.40.50.720">
    <property type="entry name" value="NAD(P)-binding Rossmann-like Domain"/>
    <property type="match status" value="1"/>
</dbReference>
<dbReference type="InterPro" id="IPR011032">
    <property type="entry name" value="GroES-like_sf"/>
</dbReference>
<dbReference type="Gene3D" id="3.90.180.10">
    <property type="entry name" value="Medium-chain alcohol dehydrogenases, catalytic domain"/>
    <property type="match status" value="1"/>
</dbReference>
<dbReference type="EMBL" id="FN555004">
    <property type="protein sequence ID" value="CBG40514.1"/>
    <property type="molecule type" value="Genomic_DNA"/>
</dbReference>
<evidence type="ECO:0000259" key="6">
    <source>
        <dbReference type="SMART" id="SM00829"/>
    </source>
</evidence>
<accession>D3UJ39</accession>
<dbReference type="HOGENOM" id="CLU_026673_20_2_7"/>
<dbReference type="STRING" id="679897.HMU12600"/>
<dbReference type="Proteomes" id="UP000001522">
    <property type="component" value="Chromosome"/>
</dbReference>
<keyword evidence="2 5" id="KW-0479">Metal-binding</keyword>
<evidence type="ECO:0000256" key="5">
    <source>
        <dbReference type="RuleBase" id="RU361277"/>
    </source>
</evidence>
<dbReference type="PROSITE" id="PS00059">
    <property type="entry name" value="ADH_ZINC"/>
    <property type="match status" value="1"/>
</dbReference>
<sequence>MKNLKDRIPAKGYAVFSKTDTFKPYSFSRHKMGPEDILIEILYAGICHSDVHSAKSEWKEGIYPMVPGHEIVGCVVAVGADVKKFKVGDFAGVGCMVNSCGECDACKKSQEQFCQRGQTVFTYDCLDCFHDNEPTYGGYSSNIVVSEKFGIQVPEHAPLEVVAPLLCAGITTYSPLKFSKVKPGDKVGVAGFGGLGSMAVKYAIKMGAEVSVFARNENKKKEAIEMGVKHFYTSTEGVRERFDFILSTIPTPYDVDAYIGLLNFNGEMAIVGLPPRAQAPKIDTFNLVYHAGKKVYGSLIGGIAETQEMLDFSLEHKIYPEIEIIAANQINETYEKLTTGRAKFRYVIDMKTL</sequence>
<keyword evidence="4 7" id="KW-0560">Oxidoreductase</keyword>
<feature type="domain" description="Enoyl reductase (ER)" evidence="6">
    <location>
        <begin position="18"/>
        <end position="348"/>
    </location>
</feature>
<dbReference type="InterPro" id="IPR020843">
    <property type="entry name" value="ER"/>
</dbReference>
<evidence type="ECO:0000313" key="8">
    <source>
        <dbReference type="Proteomes" id="UP000001522"/>
    </source>
</evidence>
<protein>
    <submittedName>
        <fullName evidence="7">Putative NADP-dependent alcohol dehydrogenase</fullName>
        <ecNumber evidence="7">1.1.1.2</ecNumber>
    </submittedName>
</protein>
<dbReference type="RefSeq" id="WP_013023581.1">
    <property type="nucleotide sequence ID" value="NC_013949.1"/>
</dbReference>
<dbReference type="Pfam" id="PF00107">
    <property type="entry name" value="ADH_zinc_N"/>
    <property type="match status" value="1"/>
</dbReference>
<evidence type="ECO:0000256" key="3">
    <source>
        <dbReference type="ARBA" id="ARBA00022833"/>
    </source>
</evidence>
<keyword evidence="8" id="KW-1185">Reference proteome</keyword>
<dbReference type="SMART" id="SM00829">
    <property type="entry name" value="PKS_ER"/>
    <property type="match status" value="1"/>
</dbReference>
<dbReference type="Pfam" id="PF08240">
    <property type="entry name" value="ADH_N"/>
    <property type="match status" value="1"/>
</dbReference>
<gene>
    <name evidence="7" type="ordered locus">HMU12600</name>
</gene>
<dbReference type="CDD" id="cd05283">
    <property type="entry name" value="CAD1"/>
    <property type="match status" value="1"/>
</dbReference>
<evidence type="ECO:0000256" key="1">
    <source>
        <dbReference type="ARBA" id="ARBA00001947"/>
    </source>
</evidence>
<dbReference type="KEGG" id="hms:HMU12600"/>
<keyword evidence="3 5" id="KW-0862">Zinc</keyword>
<name>D3UJ39_HELM1</name>
<dbReference type="GO" id="GO:0008106">
    <property type="term" value="F:alcohol dehydrogenase (NADP+) activity"/>
    <property type="evidence" value="ECO:0007669"/>
    <property type="project" value="UniProtKB-EC"/>
</dbReference>
<dbReference type="FunFam" id="3.40.50.720:FF:000473">
    <property type="entry name" value="NADP-dependent alcohol dehydrogenase"/>
    <property type="match status" value="1"/>
</dbReference>
<dbReference type="InterPro" id="IPR002328">
    <property type="entry name" value="ADH_Zn_CS"/>
</dbReference>
<dbReference type="SUPFAM" id="SSF50129">
    <property type="entry name" value="GroES-like"/>
    <property type="match status" value="1"/>
</dbReference>
<dbReference type="InterPro" id="IPR013154">
    <property type="entry name" value="ADH-like_N"/>
</dbReference>
<comment type="cofactor">
    <cofactor evidence="1 5">
        <name>Zn(2+)</name>
        <dbReference type="ChEBI" id="CHEBI:29105"/>
    </cofactor>
</comment>
<reference evidence="7 8" key="1">
    <citation type="journal article" date="2010" name="BMC Genomics">
        <title>Comparative genomics and proteomics of Helicobacter mustelae, an ulcerogenic and carcinogenic gastric pathogen.</title>
        <authorList>
            <person name="O'Toole P.W."/>
            <person name="Snelling W.J."/>
            <person name="Canchaya C."/>
            <person name="Forde B.M."/>
            <person name="Hardie K.R."/>
            <person name="Josenhans C."/>
            <person name="Graham R.L.J."/>
            <person name="McMullan G."/>
            <person name="Parkhill J."/>
            <person name="Belda E."/>
            <person name="Bentley S.D."/>
        </authorList>
    </citation>
    <scope>NUCLEOTIDE SEQUENCE [LARGE SCALE GENOMIC DNA]</scope>
    <source>
        <strain evidence="8">ATCC 43772 / LMG 18044 / NCTC 12198 / 12198</strain>
    </source>
</reference>
<evidence type="ECO:0000256" key="4">
    <source>
        <dbReference type="ARBA" id="ARBA00023002"/>
    </source>
</evidence>
<evidence type="ECO:0000256" key="2">
    <source>
        <dbReference type="ARBA" id="ARBA00022723"/>
    </source>
</evidence>